<reference evidence="6 7" key="1">
    <citation type="submission" date="2022-03" db="EMBL/GenBank/DDBJ databases">
        <title>Pseudonocardia alaer sp. nov., a novel actinomycete isolated from reed forest soil.</title>
        <authorList>
            <person name="Wang L."/>
        </authorList>
    </citation>
    <scope>NUCLEOTIDE SEQUENCE [LARGE SCALE GENOMIC DNA]</scope>
    <source>
        <strain evidence="6 7">Y-16303</strain>
    </source>
</reference>
<dbReference type="CDD" id="cd07377">
    <property type="entry name" value="WHTH_GntR"/>
    <property type="match status" value="1"/>
</dbReference>
<sequence>MSLSETQPDAAGARRIARPVPLRESVYSAILDMIVSRNLQPGQHLVESELALMLGVSRQPVREALQWLKNDGWVDLRPGLGAYVHTPTVEEADQLLAVRRLLETESARLAAQHATEEGVEHLRELCRQGFAALEAEDVATMVALNAELHATVMRLSRNDVLVELASQVDRRVRWYYTPVARHRGAQSWTEHSALIDAIAAGDGDRAGEVMHAHTEHTRLSYLEQQNLEKSGADAGSPARPITGRRP</sequence>
<dbReference type="PROSITE" id="PS50949">
    <property type="entry name" value="HTH_GNTR"/>
    <property type="match status" value="1"/>
</dbReference>
<evidence type="ECO:0000259" key="5">
    <source>
        <dbReference type="PROSITE" id="PS50949"/>
    </source>
</evidence>
<dbReference type="SMART" id="SM00895">
    <property type="entry name" value="FCD"/>
    <property type="match status" value="1"/>
</dbReference>
<protein>
    <submittedName>
        <fullName evidence="6">GntR family transcriptional regulator</fullName>
    </submittedName>
</protein>
<evidence type="ECO:0000313" key="7">
    <source>
        <dbReference type="Proteomes" id="UP001299970"/>
    </source>
</evidence>
<keyword evidence="7" id="KW-1185">Reference proteome</keyword>
<dbReference type="InterPro" id="IPR008920">
    <property type="entry name" value="TF_FadR/GntR_C"/>
</dbReference>
<dbReference type="SUPFAM" id="SSF46785">
    <property type="entry name" value="Winged helix' DNA-binding domain"/>
    <property type="match status" value="1"/>
</dbReference>
<accession>A0ABS9TR83</accession>
<evidence type="ECO:0000256" key="3">
    <source>
        <dbReference type="ARBA" id="ARBA00023163"/>
    </source>
</evidence>
<organism evidence="6 7">
    <name type="scientific">Pseudonocardia alaniniphila</name>
    <dbReference type="NCBI Taxonomy" id="75291"/>
    <lineage>
        <taxon>Bacteria</taxon>
        <taxon>Bacillati</taxon>
        <taxon>Actinomycetota</taxon>
        <taxon>Actinomycetes</taxon>
        <taxon>Pseudonocardiales</taxon>
        <taxon>Pseudonocardiaceae</taxon>
        <taxon>Pseudonocardia</taxon>
    </lineage>
</organism>
<comment type="caution">
    <text evidence="6">The sequence shown here is derived from an EMBL/GenBank/DDBJ whole genome shotgun (WGS) entry which is preliminary data.</text>
</comment>
<feature type="domain" description="HTH gntR-type" evidence="5">
    <location>
        <begin position="20"/>
        <end position="87"/>
    </location>
</feature>
<dbReference type="PANTHER" id="PTHR43537:SF45">
    <property type="entry name" value="GNTR FAMILY REGULATORY PROTEIN"/>
    <property type="match status" value="1"/>
</dbReference>
<dbReference type="InterPro" id="IPR011711">
    <property type="entry name" value="GntR_C"/>
</dbReference>
<evidence type="ECO:0000256" key="1">
    <source>
        <dbReference type="ARBA" id="ARBA00023015"/>
    </source>
</evidence>
<dbReference type="Pfam" id="PF07729">
    <property type="entry name" value="FCD"/>
    <property type="match status" value="1"/>
</dbReference>
<feature type="region of interest" description="Disordered" evidence="4">
    <location>
        <begin position="227"/>
        <end position="246"/>
    </location>
</feature>
<keyword evidence="1" id="KW-0805">Transcription regulation</keyword>
<dbReference type="Proteomes" id="UP001299970">
    <property type="component" value="Unassembled WGS sequence"/>
</dbReference>
<evidence type="ECO:0000313" key="6">
    <source>
        <dbReference type="EMBL" id="MCH6171031.1"/>
    </source>
</evidence>
<proteinExistence type="predicted"/>
<evidence type="ECO:0000256" key="4">
    <source>
        <dbReference type="SAM" id="MobiDB-lite"/>
    </source>
</evidence>
<dbReference type="Pfam" id="PF00392">
    <property type="entry name" value="GntR"/>
    <property type="match status" value="1"/>
</dbReference>
<dbReference type="InterPro" id="IPR036388">
    <property type="entry name" value="WH-like_DNA-bd_sf"/>
</dbReference>
<dbReference type="SUPFAM" id="SSF48008">
    <property type="entry name" value="GntR ligand-binding domain-like"/>
    <property type="match status" value="1"/>
</dbReference>
<evidence type="ECO:0000256" key="2">
    <source>
        <dbReference type="ARBA" id="ARBA00023125"/>
    </source>
</evidence>
<gene>
    <name evidence="6" type="ORF">MMF94_35465</name>
</gene>
<name>A0ABS9TR83_9PSEU</name>
<dbReference type="SMART" id="SM00345">
    <property type="entry name" value="HTH_GNTR"/>
    <property type="match status" value="1"/>
</dbReference>
<keyword evidence="2" id="KW-0238">DNA-binding</keyword>
<dbReference type="Gene3D" id="1.10.10.10">
    <property type="entry name" value="Winged helix-like DNA-binding domain superfamily/Winged helix DNA-binding domain"/>
    <property type="match status" value="1"/>
</dbReference>
<dbReference type="RefSeq" id="WP_241041840.1">
    <property type="nucleotide sequence ID" value="NZ_BAAAJF010000069.1"/>
</dbReference>
<keyword evidence="3" id="KW-0804">Transcription</keyword>
<dbReference type="InterPro" id="IPR036390">
    <property type="entry name" value="WH_DNA-bd_sf"/>
</dbReference>
<dbReference type="EMBL" id="JAKXMK010000039">
    <property type="protein sequence ID" value="MCH6171031.1"/>
    <property type="molecule type" value="Genomic_DNA"/>
</dbReference>
<dbReference type="InterPro" id="IPR000524">
    <property type="entry name" value="Tscrpt_reg_HTH_GntR"/>
</dbReference>
<dbReference type="Gene3D" id="1.20.120.530">
    <property type="entry name" value="GntR ligand-binding domain-like"/>
    <property type="match status" value="1"/>
</dbReference>
<dbReference type="PANTHER" id="PTHR43537">
    <property type="entry name" value="TRANSCRIPTIONAL REGULATOR, GNTR FAMILY"/>
    <property type="match status" value="1"/>
</dbReference>